<dbReference type="PRINTS" id="PR00716">
    <property type="entry name" value="MPIPHPHTASE"/>
</dbReference>
<dbReference type="PANTHER" id="PTHR10828:SF76">
    <property type="entry name" value="M-PHASE INDUCER PHOSPHATASE"/>
    <property type="match status" value="1"/>
</dbReference>
<dbReference type="InterPro" id="IPR000751">
    <property type="entry name" value="MPI_Phosphatase"/>
</dbReference>
<proteinExistence type="predicted"/>
<dbReference type="GO" id="GO:0005634">
    <property type="term" value="C:nucleus"/>
    <property type="evidence" value="ECO:0007669"/>
    <property type="project" value="TreeGrafter"/>
</dbReference>
<comment type="caution">
    <text evidence="2">The sequence shown here is derived from an EMBL/GenBank/DDBJ whole genome shotgun (WGS) entry which is preliminary data.</text>
</comment>
<dbReference type="AlphaFoldDB" id="A0AA88LF96"/>
<dbReference type="GO" id="GO:0010971">
    <property type="term" value="P:positive regulation of G2/M transition of mitotic cell cycle"/>
    <property type="evidence" value="ECO:0007669"/>
    <property type="project" value="TreeGrafter"/>
</dbReference>
<organism evidence="2 3">
    <name type="scientific">Channa striata</name>
    <name type="common">Snakehead murrel</name>
    <name type="synonym">Ophicephalus striatus</name>
    <dbReference type="NCBI Taxonomy" id="64152"/>
    <lineage>
        <taxon>Eukaryota</taxon>
        <taxon>Metazoa</taxon>
        <taxon>Chordata</taxon>
        <taxon>Craniata</taxon>
        <taxon>Vertebrata</taxon>
        <taxon>Euteleostomi</taxon>
        <taxon>Actinopterygii</taxon>
        <taxon>Neopterygii</taxon>
        <taxon>Teleostei</taxon>
        <taxon>Neoteleostei</taxon>
        <taxon>Acanthomorphata</taxon>
        <taxon>Anabantaria</taxon>
        <taxon>Anabantiformes</taxon>
        <taxon>Channoidei</taxon>
        <taxon>Channidae</taxon>
        <taxon>Channa</taxon>
    </lineage>
</organism>
<reference evidence="2" key="1">
    <citation type="submission" date="2023-07" db="EMBL/GenBank/DDBJ databases">
        <title>Chromosome-level Genome Assembly of Striped Snakehead (Channa striata).</title>
        <authorList>
            <person name="Liu H."/>
        </authorList>
    </citation>
    <scope>NUCLEOTIDE SEQUENCE</scope>
    <source>
        <strain evidence="2">Gz</strain>
        <tissue evidence="2">Muscle</tissue>
    </source>
</reference>
<evidence type="ECO:0000256" key="1">
    <source>
        <dbReference type="ARBA" id="ARBA00013064"/>
    </source>
</evidence>
<keyword evidence="3" id="KW-1185">Reference proteome</keyword>
<dbReference type="EMBL" id="JAUPFM010000191">
    <property type="protein sequence ID" value="KAK2811158.1"/>
    <property type="molecule type" value="Genomic_DNA"/>
</dbReference>
<dbReference type="EC" id="3.1.3.48" evidence="1"/>
<gene>
    <name evidence="2" type="ORF">Q5P01_000264</name>
</gene>
<dbReference type="Proteomes" id="UP001187415">
    <property type="component" value="Unassembled WGS sequence"/>
</dbReference>
<evidence type="ECO:0000313" key="3">
    <source>
        <dbReference type="Proteomes" id="UP001187415"/>
    </source>
</evidence>
<sequence length="84" mass="10442">MCRFVRERVRAVNDYPKLSYPELYIRKGGYKDFFPHFQSHCEPQSYRPVRYEDFREDLRKCCLQSRTWTVEHSKRDTYSRLKKL</sequence>
<dbReference type="GO" id="GO:0004725">
    <property type="term" value="F:protein tyrosine phosphatase activity"/>
    <property type="evidence" value="ECO:0007669"/>
    <property type="project" value="UniProtKB-EC"/>
</dbReference>
<accession>A0AA88LF96</accession>
<dbReference type="GO" id="GO:0000086">
    <property type="term" value="P:G2/M transition of mitotic cell cycle"/>
    <property type="evidence" value="ECO:0007669"/>
    <property type="project" value="TreeGrafter"/>
</dbReference>
<dbReference type="PANTHER" id="PTHR10828">
    <property type="entry name" value="M-PHASE INDUCER PHOSPHATASE DUAL SPECIFICITY PHOSPHATASE CDC25"/>
    <property type="match status" value="1"/>
</dbReference>
<dbReference type="GO" id="GO:0005737">
    <property type="term" value="C:cytoplasm"/>
    <property type="evidence" value="ECO:0007669"/>
    <property type="project" value="TreeGrafter"/>
</dbReference>
<dbReference type="InterPro" id="IPR036873">
    <property type="entry name" value="Rhodanese-like_dom_sf"/>
</dbReference>
<dbReference type="SUPFAM" id="SSF52821">
    <property type="entry name" value="Rhodanese/Cell cycle control phosphatase"/>
    <property type="match status" value="1"/>
</dbReference>
<dbReference type="GO" id="GO:0110032">
    <property type="term" value="P:positive regulation of G2/MI transition of meiotic cell cycle"/>
    <property type="evidence" value="ECO:0007669"/>
    <property type="project" value="TreeGrafter"/>
</dbReference>
<evidence type="ECO:0000313" key="2">
    <source>
        <dbReference type="EMBL" id="KAK2811158.1"/>
    </source>
</evidence>
<protein>
    <recommendedName>
        <fullName evidence="1">protein-tyrosine-phosphatase</fullName>
        <ecNumber evidence="1">3.1.3.48</ecNumber>
    </recommendedName>
</protein>
<dbReference type="Gene3D" id="3.40.250.10">
    <property type="entry name" value="Rhodanese-like domain"/>
    <property type="match status" value="1"/>
</dbReference>
<name>A0AA88LF96_CHASR</name>